<dbReference type="EMBL" id="QRYW01000004">
    <property type="protein sequence ID" value="RGV30065.1"/>
    <property type="molecule type" value="Genomic_DNA"/>
</dbReference>
<dbReference type="PROSITE" id="PS51724">
    <property type="entry name" value="SPOR"/>
    <property type="match status" value="1"/>
</dbReference>
<evidence type="ECO:0000313" key="4">
    <source>
        <dbReference type="EMBL" id="RGU54730.1"/>
    </source>
</evidence>
<dbReference type="InterPro" id="IPR036680">
    <property type="entry name" value="SPOR-like_sf"/>
</dbReference>
<dbReference type="InterPro" id="IPR007730">
    <property type="entry name" value="SPOR-like_dom"/>
</dbReference>
<sequence length="144" mass="16338">MKFTLLFLLLSFLIYGCKNKELPAKYLSTITVVRETGGNHNIRQTGEEATSPSHATPILPQQANTHSGTRYHIIVGSFSSAEKKRAEQLVEKLKAQDYPATLISSSQRYRVSIESFPTENEANAARDEYRKITDRQDIWVHKVN</sequence>
<dbReference type="GeneID" id="61275911"/>
<dbReference type="EMBL" id="QSCO01000001">
    <property type="protein sequence ID" value="RGY09901.1"/>
    <property type="molecule type" value="Genomic_DNA"/>
</dbReference>
<dbReference type="EMBL" id="QRYC01000026">
    <property type="protein sequence ID" value="RGU54730.1"/>
    <property type="molecule type" value="Genomic_DNA"/>
</dbReference>
<dbReference type="Proteomes" id="UP000284243">
    <property type="component" value="Unassembled WGS sequence"/>
</dbReference>
<evidence type="ECO:0000259" key="1">
    <source>
        <dbReference type="PROSITE" id="PS51724"/>
    </source>
</evidence>
<name>A0A1Y3YNI8_9BACT</name>
<evidence type="ECO:0000313" key="6">
    <source>
        <dbReference type="EMBL" id="RGY09901.1"/>
    </source>
</evidence>
<feature type="domain" description="SPOR" evidence="1">
    <location>
        <begin position="65"/>
        <end position="142"/>
    </location>
</feature>
<dbReference type="GO" id="GO:0042834">
    <property type="term" value="F:peptidoglycan binding"/>
    <property type="evidence" value="ECO:0007669"/>
    <property type="project" value="InterPro"/>
</dbReference>
<evidence type="ECO:0000313" key="7">
    <source>
        <dbReference type="Proteomes" id="UP000283426"/>
    </source>
</evidence>
<comment type="caution">
    <text evidence="6">The sequence shown here is derived from an EMBL/GenBank/DDBJ whole genome shotgun (WGS) entry which is preliminary data.</text>
</comment>
<reference evidence="2" key="2">
    <citation type="submission" date="2022-01" db="EMBL/GenBank/DDBJ databases">
        <title>Collection of gut derived symbiotic bacterial strains cultured from healthy donors.</title>
        <authorList>
            <person name="Lin H."/>
            <person name="Kohout C."/>
            <person name="Waligurski E."/>
            <person name="Pamer E.G."/>
        </authorList>
    </citation>
    <scope>NUCLEOTIDE SEQUENCE</scope>
    <source>
        <strain evidence="2">DFI.1.149</strain>
    </source>
</reference>
<reference evidence="7 8" key="1">
    <citation type="submission" date="2018-08" db="EMBL/GenBank/DDBJ databases">
        <title>A genome reference for cultivated species of the human gut microbiota.</title>
        <authorList>
            <person name="Zou Y."/>
            <person name="Xue W."/>
            <person name="Luo G."/>
        </authorList>
    </citation>
    <scope>NUCLEOTIDE SEQUENCE [LARGE SCALE GENOMIC DNA]</scope>
    <source>
        <strain evidence="5 7">AF14-6AC</strain>
        <strain evidence="4 8">AF16-14</strain>
        <strain evidence="6 9">OF03-11</strain>
    </source>
</reference>
<dbReference type="SUPFAM" id="SSF110997">
    <property type="entry name" value="Sporulation related repeat"/>
    <property type="match status" value="1"/>
</dbReference>
<protein>
    <submittedName>
        <fullName evidence="6">SPOR domain-containing protein</fullName>
    </submittedName>
</protein>
<dbReference type="Proteomes" id="UP000284434">
    <property type="component" value="Unassembled WGS sequence"/>
</dbReference>
<dbReference type="Pfam" id="PF05036">
    <property type="entry name" value="SPOR"/>
    <property type="match status" value="1"/>
</dbReference>
<evidence type="ECO:0000313" key="5">
    <source>
        <dbReference type="EMBL" id="RGV30065.1"/>
    </source>
</evidence>
<organism evidence="6 9">
    <name type="scientific">Odoribacter splanchnicus</name>
    <dbReference type="NCBI Taxonomy" id="28118"/>
    <lineage>
        <taxon>Bacteria</taxon>
        <taxon>Pseudomonadati</taxon>
        <taxon>Bacteroidota</taxon>
        <taxon>Bacteroidia</taxon>
        <taxon>Bacteroidales</taxon>
        <taxon>Odoribacteraceae</taxon>
        <taxon>Odoribacter</taxon>
    </lineage>
</organism>
<evidence type="ECO:0000313" key="2">
    <source>
        <dbReference type="EMBL" id="MCG4960745.1"/>
    </source>
</evidence>
<dbReference type="RefSeq" id="WP_013612857.1">
    <property type="nucleotide sequence ID" value="NZ_CABJFF010000009.1"/>
</dbReference>
<gene>
    <name evidence="5" type="ORF">DWW24_02820</name>
    <name evidence="4" type="ORF">DWW57_14870</name>
    <name evidence="6" type="ORF">DXA53_00985</name>
    <name evidence="2" type="ORF">L0P03_12925</name>
    <name evidence="3" type="ORF">PN645_03895</name>
</gene>
<proteinExistence type="predicted"/>
<dbReference type="EMBL" id="JAQMRD010000003">
    <property type="protein sequence ID" value="MDB9222147.1"/>
    <property type="molecule type" value="Genomic_DNA"/>
</dbReference>
<dbReference type="AlphaFoldDB" id="A0A1Y3YNI8"/>
<dbReference type="PROSITE" id="PS51257">
    <property type="entry name" value="PROKAR_LIPOPROTEIN"/>
    <property type="match status" value="1"/>
</dbReference>
<dbReference type="EMBL" id="JAKNDN010000024">
    <property type="protein sequence ID" value="MCG4960745.1"/>
    <property type="molecule type" value="Genomic_DNA"/>
</dbReference>
<evidence type="ECO:0000313" key="9">
    <source>
        <dbReference type="Proteomes" id="UP000284434"/>
    </source>
</evidence>
<evidence type="ECO:0000313" key="3">
    <source>
        <dbReference type="EMBL" id="MDB9222147.1"/>
    </source>
</evidence>
<dbReference type="Proteomes" id="UP001212263">
    <property type="component" value="Unassembled WGS sequence"/>
</dbReference>
<dbReference type="Gene3D" id="3.30.70.1070">
    <property type="entry name" value="Sporulation related repeat"/>
    <property type="match status" value="1"/>
</dbReference>
<dbReference type="Proteomes" id="UP001199750">
    <property type="component" value="Unassembled WGS sequence"/>
</dbReference>
<evidence type="ECO:0000313" key="8">
    <source>
        <dbReference type="Proteomes" id="UP000284243"/>
    </source>
</evidence>
<dbReference type="Proteomes" id="UP000283426">
    <property type="component" value="Unassembled WGS sequence"/>
</dbReference>
<accession>A0A1Y3YNI8</accession>
<reference evidence="3" key="3">
    <citation type="submission" date="2023-01" db="EMBL/GenBank/DDBJ databases">
        <title>Human gut microbiome strain richness.</title>
        <authorList>
            <person name="Chen-Liaw A."/>
        </authorList>
    </citation>
    <scope>NUCLEOTIDE SEQUENCE</scope>
    <source>
        <strain evidence="3">RTP21484st1_B7_RTP21484_190118</strain>
    </source>
</reference>